<reference evidence="2 3" key="1">
    <citation type="submission" date="2016-05" db="EMBL/GenBank/DDBJ databases">
        <title>Genome Sequence of Pseudomonas citronellolis Strain SJTE-3, an Estrogens and Persistent Organic Pollutants degradation strain.</title>
        <authorList>
            <person name="Liang R."/>
        </authorList>
    </citation>
    <scope>NUCLEOTIDE SEQUENCE [LARGE SCALE GENOMIC DNA]</scope>
    <source>
        <strain evidence="2 3">SJTE-3</strain>
    </source>
</reference>
<dbReference type="EMBL" id="CP015878">
    <property type="protein sequence ID" value="ANI14609.1"/>
    <property type="molecule type" value="Genomic_DNA"/>
</dbReference>
<keyword evidence="2" id="KW-0808">Transferase</keyword>
<sequence length="205" mass="23137">MKDAPDHEGQLPAIDFQSPGRFSVHNPAPDLPASQPWEPAPFRLGEASGLQRFGEPEAARSHALALMQQASRSLCLYSPDLEAWLYNHSSIQEACTRLLLRHPQNRLRILLRDSTRPVREGHRLLNLSRRLSSNLHIRLLNPDYPSPEQAFLLADQLGLLLRTEPALPAGHAHYNDPGRVRQLQAQFDQAWDTSLADPNLRSFLL</sequence>
<gene>
    <name evidence="2" type="ORF">A9C11_11700</name>
</gene>
<dbReference type="InterPro" id="IPR057691">
    <property type="entry name" value="DUF7931"/>
</dbReference>
<name>A0A127MV94_9PSED</name>
<dbReference type="GO" id="GO:0016740">
    <property type="term" value="F:transferase activity"/>
    <property type="evidence" value="ECO:0007669"/>
    <property type="project" value="UniProtKB-KW"/>
</dbReference>
<evidence type="ECO:0000313" key="3">
    <source>
        <dbReference type="Proteomes" id="UP000077748"/>
    </source>
</evidence>
<dbReference type="RefSeq" id="WP_009623248.1">
    <property type="nucleotide sequence ID" value="NZ_BDGS01000001.1"/>
</dbReference>
<dbReference type="GeneID" id="72996865"/>
<dbReference type="Pfam" id="PF25559">
    <property type="entry name" value="DUF7931"/>
    <property type="match status" value="1"/>
</dbReference>
<dbReference type="KEGG" id="pcq:PcP3B5_38110"/>
<protein>
    <submittedName>
        <fullName evidence="2">Histone acetyltransferase HPA2</fullName>
    </submittedName>
</protein>
<dbReference type="Proteomes" id="UP000077748">
    <property type="component" value="Chromosome"/>
</dbReference>
<dbReference type="STRING" id="53408.A9C11_11700"/>
<evidence type="ECO:0000259" key="1">
    <source>
        <dbReference type="Pfam" id="PF25559"/>
    </source>
</evidence>
<organism evidence="2 3">
    <name type="scientific">Pseudomonas citronellolis</name>
    <dbReference type="NCBI Taxonomy" id="53408"/>
    <lineage>
        <taxon>Bacteria</taxon>
        <taxon>Pseudomonadati</taxon>
        <taxon>Pseudomonadota</taxon>
        <taxon>Gammaproteobacteria</taxon>
        <taxon>Pseudomonadales</taxon>
        <taxon>Pseudomonadaceae</taxon>
        <taxon>Pseudomonas</taxon>
    </lineage>
</organism>
<dbReference type="AlphaFoldDB" id="A0A127MV94"/>
<evidence type="ECO:0000313" key="2">
    <source>
        <dbReference type="EMBL" id="ANI14609.1"/>
    </source>
</evidence>
<feature type="domain" description="DUF7931" evidence="1">
    <location>
        <begin position="56"/>
        <end position="203"/>
    </location>
</feature>
<accession>A0A127MV94</accession>
<proteinExistence type="predicted"/>